<keyword evidence="1" id="KW-0812">Transmembrane</keyword>
<gene>
    <name evidence="2" type="ordered locus">Varpa_2030</name>
</gene>
<dbReference type="Proteomes" id="UP000008917">
    <property type="component" value="Chromosome"/>
</dbReference>
<sequence>MRNETIDTLAAVGGKASVTGVGMTGVGWFLSNEFFGLVGALVAIGGLVLAWYYKREANRRQLVEHELRVARLRRGMRSDTDLGELGRDD</sequence>
<dbReference type="EMBL" id="CP002417">
    <property type="protein sequence ID" value="ADU36238.1"/>
    <property type="molecule type" value="Genomic_DNA"/>
</dbReference>
<keyword evidence="1" id="KW-0472">Membrane</keyword>
<dbReference type="STRING" id="595537.Varpa_2030"/>
<dbReference type="RefSeq" id="WP_013540476.1">
    <property type="nucleotide sequence ID" value="NC_014931.1"/>
</dbReference>
<reference evidence="2 3" key="2">
    <citation type="journal article" date="2013" name="Genome Announc.">
        <title>Genome of the Root-Associated Plant Growth-Promoting Bacterium Variovorax paradoxus Strain EPS.</title>
        <authorList>
            <person name="Han J.I."/>
            <person name="Spain J.C."/>
            <person name="Leadbetter J.R."/>
            <person name="Ovchinnikova G."/>
            <person name="Goodwin L.A."/>
            <person name="Han C.S."/>
            <person name="Woyke T."/>
            <person name="Davenport K.W."/>
            <person name="Orwin P.M."/>
        </authorList>
    </citation>
    <scope>NUCLEOTIDE SEQUENCE [LARGE SCALE GENOMIC DNA]</scope>
    <source>
        <strain evidence="2 3">EPS</strain>
    </source>
</reference>
<evidence type="ECO:0008006" key="4">
    <source>
        <dbReference type="Google" id="ProtNLM"/>
    </source>
</evidence>
<dbReference type="InterPro" id="IPR032124">
    <property type="entry name" value="Phage_F116_holin"/>
</dbReference>
<feature type="transmembrane region" description="Helical" evidence="1">
    <location>
        <begin position="34"/>
        <end position="53"/>
    </location>
</feature>
<accession>E6V9V0</accession>
<evidence type="ECO:0000256" key="1">
    <source>
        <dbReference type="SAM" id="Phobius"/>
    </source>
</evidence>
<name>E6V9V0_VARPE</name>
<dbReference type="Pfam" id="PF16082">
    <property type="entry name" value="Phage_holin_2_4"/>
    <property type="match status" value="1"/>
</dbReference>
<dbReference type="HOGENOM" id="CLU_175557_0_0_4"/>
<keyword evidence="1" id="KW-1133">Transmembrane helix</keyword>
<dbReference type="OrthoDB" id="8821358at2"/>
<dbReference type="eggNOG" id="ENOG5033HAP">
    <property type="taxonomic scope" value="Bacteria"/>
</dbReference>
<evidence type="ECO:0000313" key="2">
    <source>
        <dbReference type="EMBL" id="ADU36238.1"/>
    </source>
</evidence>
<evidence type="ECO:0000313" key="3">
    <source>
        <dbReference type="Proteomes" id="UP000008917"/>
    </source>
</evidence>
<organism evidence="2 3">
    <name type="scientific">Variovorax paradoxus (strain EPS)</name>
    <dbReference type="NCBI Taxonomy" id="595537"/>
    <lineage>
        <taxon>Bacteria</taxon>
        <taxon>Pseudomonadati</taxon>
        <taxon>Pseudomonadota</taxon>
        <taxon>Betaproteobacteria</taxon>
        <taxon>Burkholderiales</taxon>
        <taxon>Comamonadaceae</taxon>
        <taxon>Variovorax</taxon>
    </lineage>
</organism>
<reference evidence="3" key="1">
    <citation type="submission" date="2010-12" db="EMBL/GenBank/DDBJ databases">
        <title>Complete sequence of Variovorax paradoxus EPS.</title>
        <authorList>
            <consortium name="US DOE Joint Genome Institute"/>
            <person name="Lucas S."/>
            <person name="Copeland A."/>
            <person name="Lapidus A."/>
            <person name="Cheng J.-F."/>
            <person name="Goodwin L."/>
            <person name="Pitluck S."/>
            <person name="Teshima H."/>
            <person name="Detter J.C."/>
            <person name="Han C."/>
            <person name="Tapia R."/>
            <person name="Land M."/>
            <person name="Hauser L."/>
            <person name="Kyrpides N."/>
            <person name="Ivanova N."/>
            <person name="Ovchinnikova G."/>
            <person name="Orwin P."/>
            <person name="Han J.-I.G."/>
            <person name="Woyke T."/>
        </authorList>
    </citation>
    <scope>NUCLEOTIDE SEQUENCE [LARGE SCALE GENOMIC DNA]</scope>
    <source>
        <strain evidence="3">EPS</strain>
    </source>
</reference>
<dbReference type="TCDB" id="1.E.25.1.2">
    <property type="family name" value="the pseudomonas phage f116 holin (f116 holin) family"/>
</dbReference>
<dbReference type="AlphaFoldDB" id="E6V9V0"/>
<protein>
    <recommendedName>
        <fullName evidence="4">Holin</fullName>
    </recommendedName>
</protein>
<proteinExistence type="predicted"/>
<dbReference type="KEGG" id="vpe:Varpa_2030"/>